<accession>A0A7Y2K288</accession>
<evidence type="ECO:0000313" key="3">
    <source>
        <dbReference type="Proteomes" id="UP000533905"/>
    </source>
</evidence>
<evidence type="ECO:0000313" key="2">
    <source>
        <dbReference type="EMBL" id="NNG24760.1"/>
    </source>
</evidence>
<feature type="domain" description="PKD" evidence="1">
    <location>
        <begin position="411"/>
        <end position="490"/>
    </location>
</feature>
<dbReference type="PROSITE" id="PS50093">
    <property type="entry name" value="PKD"/>
    <property type="match status" value="1"/>
</dbReference>
<dbReference type="SUPFAM" id="SSF49299">
    <property type="entry name" value="PKD domain"/>
    <property type="match status" value="1"/>
</dbReference>
<organism evidence="2 3">
    <name type="scientific">Telluria aromaticivorans</name>
    <dbReference type="NCBI Taxonomy" id="2725995"/>
    <lineage>
        <taxon>Bacteria</taxon>
        <taxon>Pseudomonadati</taxon>
        <taxon>Pseudomonadota</taxon>
        <taxon>Betaproteobacteria</taxon>
        <taxon>Burkholderiales</taxon>
        <taxon>Oxalobacteraceae</taxon>
        <taxon>Telluria group</taxon>
        <taxon>Telluria</taxon>
    </lineage>
</organism>
<comment type="caution">
    <text evidence="2">The sequence shown here is derived from an EMBL/GenBank/DDBJ whole genome shotgun (WGS) entry which is preliminary data.</text>
</comment>
<dbReference type="InterPro" id="IPR035986">
    <property type="entry name" value="PKD_dom_sf"/>
</dbReference>
<evidence type="ECO:0000259" key="1">
    <source>
        <dbReference type="PROSITE" id="PS50093"/>
    </source>
</evidence>
<dbReference type="Gene3D" id="2.60.40.10">
    <property type="entry name" value="Immunoglobulins"/>
    <property type="match status" value="1"/>
</dbReference>
<reference evidence="2 3" key="1">
    <citation type="submission" date="2020-04" db="EMBL/GenBank/DDBJ databases">
        <title>Massilia sp. nov., a cold adapted bacteria isolated from Arctic soil.</title>
        <authorList>
            <person name="Son J."/>
            <person name="Ka J.-O."/>
        </authorList>
    </citation>
    <scope>NUCLEOTIDE SEQUENCE [LARGE SCALE GENOMIC DNA]</scope>
    <source>
        <strain evidence="2 3">ML15P13</strain>
    </source>
</reference>
<dbReference type="InterPro" id="IPR000601">
    <property type="entry name" value="PKD_dom"/>
</dbReference>
<dbReference type="EMBL" id="JABAIV010000006">
    <property type="protein sequence ID" value="NNG24760.1"/>
    <property type="molecule type" value="Genomic_DNA"/>
</dbReference>
<keyword evidence="3" id="KW-1185">Reference proteome</keyword>
<sequence length="630" mass="63000">MLATADAARAQRAPAAGNITAAATTYRVVNLGADPLSALPKINARGQVSFSLNPGAGSRGFFYNGKAVQDIGTLGGAETLAVDLNEAGQVTGGSILARGSEHAFVWTAGGGMRDIGVLPESSNARAAAINRHGVVTGTSEAVPDFPPRAFRWSAAGGMENLGALAPGSGSFSSGTALNDAGLITGSSTTADLNGHAFAWTRAGGLLDIDTLAGLDSIGVAVGAGGHVAGNVIRDDSFLYHAFLWTPGGGMKDLGTSGGTESFVTAMSPGLQIAGIINLADGTQRAMSWIRSEGMRSLGTLGGATSFALGINGRGQIVGLAENRTGEARAFAWTAQGGMVDLNTLLRNAPPGLVLDNAIAINDNGAIVATSNAGLVLLKPRTSNKSELAGGPAVGPLVVPGVARAGVPLQATVAFVDEDRAGTRSVSWSWGDGSGAQAGRVAGANGGGSASSSHSFAAPGIYRVAATVTDGSGRGTSVSRTVVVAAPSSGTVAGTGAIMSPPGALKRSPSHAGPVSFILIAPSTAGARAAGMPARLQFDLPGWNFRSDSIRLLGRQGAQHVFEGSGTIQGRGGYRFRLATDAGAAGGAGRFGLKIWHTDPASKAEVVDYDNGRAPAAARGSRLSTGSVVLD</sequence>
<proteinExistence type="predicted"/>
<gene>
    <name evidence="2" type="ORF">HGB41_17375</name>
</gene>
<dbReference type="NCBIfam" id="TIGR02913">
    <property type="entry name" value="HAF_rpt"/>
    <property type="match status" value="3"/>
</dbReference>
<protein>
    <submittedName>
        <fullName evidence="2">PKD domain-containing protein</fullName>
    </submittedName>
</protein>
<dbReference type="InterPro" id="IPR014262">
    <property type="entry name" value="HAF_rpt"/>
</dbReference>
<dbReference type="Proteomes" id="UP000533905">
    <property type="component" value="Unassembled WGS sequence"/>
</dbReference>
<name>A0A7Y2K288_9BURK</name>
<dbReference type="InterPro" id="IPR013783">
    <property type="entry name" value="Ig-like_fold"/>
</dbReference>
<dbReference type="AlphaFoldDB" id="A0A7Y2K288"/>
<dbReference type="Pfam" id="PF18911">
    <property type="entry name" value="PKD_4"/>
    <property type="match status" value="1"/>
</dbReference>